<dbReference type="Gene3D" id="2.180.10.10">
    <property type="entry name" value="RHS repeat-associated core"/>
    <property type="match status" value="1"/>
</dbReference>
<dbReference type="AlphaFoldDB" id="A0A2T7AKY6"/>
<evidence type="ECO:0000313" key="1">
    <source>
        <dbReference type="EMBL" id="KAB0874888.1"/>
    </source>
</evidence>
<evidence type="ECO:0000313" key="4">
    <source>
        <dbReference type="Proteomes" id="UP000469927"/>
    </source>
</evidence>
<name>A0A2T7AKY6_9ENTR</name>
<dbReference type="InterPro" id="IPR022385">
    <property type="entry name" value="Rhs_assc_core"/>
</dbReference>
<sequence>MTYVYCDQHSYDPDCGRFTQHDPIGLAGGINLYQFAPNALGWVDPWGVNPCTPDKHLPDAEPGQYNYRGIHKDHPEWENALNGKVVPGDVHSSITPEQHNFGGVSEISPYTSWTDNPDVARNFAGPDGVILRVKVGAPKHGDTWSWDYSFDEWMERGVLLKGIRSGDVEVFLS</sequence>
<protein>
    <submittedName>
        <fullName evidence="2">RHS repeat-associated core domain-containing protein</fullName>
    </submittedName>
</protein>
<dbReference type="Proteomes" id="UP000469927">
    <property type="component" value="Unassembled WGS sequence"/>
</dbReference>
<keyword evidence="4" id="KW-1185">Reference proteome</keyword>
<proteinExistence type="predicted"/>
<gene>
    <name evidence="2" type="ORF">AUN14_18910</name>
    <name evidence="1" type="ORF">FZI19_16735</name>
</gene>
<dbReference type="OrthoDB" id="6043530at2"/>
<evidence type="ECO:0000313" key="3">
    <source>
        <dbReference type="Proteomes" id="UP000244378"/>
    </source>
</evidence>
<dbReference type="EMBL" id="WAGD01000058">
    <property type="protein sequence ID" value="KAB0874888.1"/>
    <property type="molecule type" value="Genomic_DNA"/>
</dbReference>
<dbReference type="NCBIfam" id="TIGR03696">
    <property type="entry name" value="Rhs_assc_core"/>
    <property type="match status" value="1"/>
</dbReference>
<comment type="caution">
    <text evidence="2">The sequence shown here is derived from an EMBL/GenBank/DDBJ whole genome shotgun (WGS) entry which is preliminary data.</text>
</comment>
<dbReference type="Proteomes" id="UP000244378">
    <property type="component" value="Unassembled WGS sequence"/>
</dbReference>
<evidence type="ECO:0000313" key="2">
    <source>
        <dbReference type="EMBL" id="PUX09393.1"/>
    </source>
</evidence>
<reference evidence="2 3" key="1">
    <citation type="submission" date="2016-12" db="EMBL/GenBank/DDBJ databases">
        <title>Analysis of the Molecular Diversity Among Cronobacter Species Isolated from Filth Flies Using a Pan Genomic DNA Microarray.</title>
        <authorList>
            <person name="Pava-Ripoll M."/>
            <person name="Tall B."/>
            <person name="Farber J."/>
            <person name="Fanning S."/>
            <person name="Lehner A."/>
            <person name="Stephan R."/>
            <person name="Pagotto F."/>
            <person name="Iverson C."/>
            <person name="Ziobro G."/>
            <person name="Miller A."/>
            <person name="Pearson R."/>
            <person name="Yan Q."/>
            <person name="Kim M."/>
            <person name="Jeong S."/>
            <person name="Park J."/>
            <person name="Jun S."/>
            <person name="Choi H."/>
            <person name="Chung T."/>
            <person name="Yoo Y."/>
            <person name="Park E."/>
            <person name="Hwang S."/>
            <person name="Lee B."/>
            <person name="Sathyamoorthy V."/>
            <person name="Carter L."/>
            <person name="Mammel M."/>
            <person name="Jackson S."/>
            <person name="Kothary M."/>
            <person name="Patel I."/>
            <person name="Grim C."/>
            <person name="Gopinath G."/>
            <person name="Gangiredla J."/>
            <person name="Chase H."/>
        </authorList>
    </citation>
    <scope>NUCLEOTIDE SEQUENCE [LARGE SCALE GENOMIC DNA]</scope>
    <source>
        <strain evidence="2 3">MOD1-Md1s</strain>
    </source>
</reference>
<accession>A0A2T7AKY6</accession>
<reference evidence="1 4" key="2">
    <citation type="submission" date="2019-08" db="EMBL/GenBank/DDBJ databases">
        <title>Prevalence, distribution, and phylogeny of type two toxin-antitoxin genes possessed by Cronobacter species where C. sakazakii homologs follow sequence type lineages.</title>
        <authorList>
            <person name="Finkelstein S."/>
            <person name="Negrete F."/>
            <person name="Jang H."/>
            <person name="Gopinath G.R."/>
            <person name="Tall B.D."/>
        </authorList>
    </citation>
    <scope>NUCLEOTIDE SEQUENCE [LARGE SCALE GENOMIC DNA]</scope>
    <source>
        <strain evidence="1 4">MOD1_GK1257</strain>
    </source>
</reference>
<organism evidence="2 3">
    <name type="scientific">Cronobacter muytjensii</name>
    <dbReference type="NCBI Taxonomy" id="413501"/>
    <lineage>
        <taxon>Bacteria</taxon>
        <taxon>Pseudomonadati</taxon>
        <taxon>Pseudomonadota</taxon>
        <taxon>Gammaproteobacteria</taxon>
        <taxon>Enterobacterales</taxon>
        <taxon>Enterobacteriaceae</taxon>
        <taxon>Cronobacter</taxon>
    </lineage>
</organism>
<dbReference type="EMBL" id="MSAE01000047">
    <property type="protein sequence ID" value="PUX09393.1"/>
    <property type="molecule type" value="Genomic_DNA"/>
</dbReference>